<dbReference type="EMBL" id="LAZR01009853">
    <property type="protein sequence ID" value="KKM70233.1"/>
    <property type="molecule type" value="Genomic_DNA"/>
</dbReference>
<name>A0A0F9JKT2_9ZZZZ</name>
<protein>
    <submittedName>
        <fullName evidence="1">Uncharacterized protein</fullName>
    </submittedName>
</protein>
<reference evidence="1" key="1">
    <citation type="journal article" date="2015" name="Nature">
        <title>Complex archaea that bridge the gap between prokaryotes and eukaryotes.</title>
        <authorList>
            <person name="Spang A."/>
            <person name="Saw J.H."/>
            <person name="Jorgensen S.L."/>
            <person name="Zaremba-Niedzwiedzka K."/>
            <person name="Martijn J."/>
            <person name="Lind A.E."/>
            <person name="van Eijk R."/>
            <person name="Schleper C."/>
            <person name="Guy L."/>
            <person name="Ettema T.J."/>
        </authorList>
    </citation>
    <scope>NUCLEOTIDE SEQUENCE</scope>
</reference>
<evidence type="ECO:0000313" key="1">
    <source>
        <dbReference type="EMBL" id="KKM70233.1"/>
    </source>
</evidence>
<accession>A0A0F9JKT2</accession>
<comment type="caution">
    <text evidence="1">The sequence shown here is derived from an EMBL/GenBank/DDBJ whole genome shotgun (WGS) entry which is preliminary data.</text>
</comment>
<dbReference type="AlphaFoldDB" id="A0A0F9JKT2"/>
<proteinExistence type="predicted"/>
<gene>
    <name evidence="1" type="ORF">LCGC14_1442730</name>
</gene>
<organism evidence="1">
    <name type="scientific">marine sediment metagenome</name>
    <dbReference type="NCBI Taxonomy" id="412755"/>
    <lineage>
        <taxon>unclassified sequences</taxon>
        <taxon>metagenomes</taxon>
        <taxon>ecological metagenomes</taxon>
    </lineage>
</organism>
<sequence length="144" mass="14870">MIQIENTKTVALISPISATAAATQSGTVDTLGYDHATILTILDTAATNPTGLVLGDGIATDSFTSLTAFIGDDTDTGFTIPAVDTSNPQIVRMEVDLTQIRRYLQLTVTPGATQVNAAVAILSKGDTLQTIAGWGVSAMVQGNT</sequence>